<evidence type="ECO:0000313" key="3">
    <source>
        <dbReference type="Proteomes" id="UP000515728"/>
    </source>
</evidence>
<gene>
    <name evidence="2" type="ORF">H6H00_29385</name>
</gene>
<dbReference type="PANTHER" id="PTHR36503:SF2">
    <property type="entry name" value="BLR2408 PROTEIN"/>
    <property type="match status" value="1"/>
</dbReference>
<evidence type="ECO:0000313" key="2">
    <source>
        <dbReference type="EMBL" id="QNG52114.1"/>
    </source>
</evidence>
<accession>A0A7G7MH53</accession>
<organism evidence="2 3">
    <name type="scientific">Pseudonocardia petroleophila</name>
    <dbReference type="NCBI Taxonomy" id="37331"/>
    <lineage>
        <taxon>Bacteria</taxon>
        <taxon>Bacillati</taxon>
        <taxon>Actinomycetota</taxon>
        <taxon>Actinomycetes</taxon>
        <taxon>Pseudonocardiales</taxon>
        <taxon>Pseudonocardiaceae</taxon>
        <taxon>Pseudonocardia</taxon>
    </lineage>
</organism>
<protein>
    <submittedName>
        <fullName evidence="2">VOC family protein</fullName>
    </submittedName>
</protein>
<name>A0A7G7MH53_9PSEU</name>
<dbReference type="SUPFAM" id="SSF54593">
    <property type="entry name" value="Glyoxalase/Bleomycin resistance protein/Dihydroxybiphenyl dioxygenase"/>
    <property type="match status" value="1"/>
</dbReference>
<proteinExistence type="predicted"/>
<dbReference type="PROSITE" id="PS51819">
    <property type="entry name" value="VOC"/>
    <property type="match status" value="1"/>
</dbReference>
<feature type="domain" description="VOC" evidence="1">
    <location>
        <begin position="5"/>
        <end position="132"/>
    </location>
</feature>
<keyword evidence="3" id="KW-1185">Reference proteome</keyword>
<dbReference type="InterPro" id="IPR037523">
    <property type="entry name" value="VOC_core"/>
</dbReference>
<dbReference type="KEGG" id="ppel:H6H00_29385"/>
<dbReference type="InterPro" id="IPR004360">
    <property type="entry name" value="Glyas_Fos-R_dOase_dom"/>
</dbReference>
<evidence type="ECO:0000259" key="1">
    <source>
        <dbReference type="PROSITE" id="PS51819"/>
    </source>
</evidence>
<dbReference type="EMBL" id="CP060131">
    <property type="protein sequence ID" value="QNG52114.1"/>
    <property type="molecule type" value="Genomic_DNA"/>
</dbReference>
<sequence length="145" mass="14829">MPVTSSVVVALPTADRRRSFDFYRHGLGLEPVGEPADDGVPEPLQFVLNEGLRLMLVPTGGFGWVIGGRAVHEGGGECLLSLSAATEAGVDELVGAAQRAGAAVVTAPAAQAWGYAAVFADPDGHLWMVTAESATDTDPGAGRTG</sequence>
<dbReference type="AlphaFoldDB" id="A0A7G7MH53"/>
<dbReference type="Proteomes" id="UP000515728">
    <property type="component" value="Chromosome"/>
</dbReference>
<dbReference type="Gene3D" id="3.10.180.10">
    <property type="entry name" value="2,3-Dihydroxybiphenyl 1,2-Dioxygenase, domain 1"/>
    <property type="match status" value="1"/>
</dbReference>
<dbReference type="Pfam" id="PF00903">
    <property type="entry name" value="Glyoxalase"/>
    <property type="match status" value="1"/>
</dbReference>
<reference evidence="2 3" key="1">
    <citation type="submission" date="2020-08" db="EMBL/GenBank/DDBJ databases">
        <authorList>
            <person name="Mo P."/>
        </authorList>
    </citation>
    <scope>NUCLEOTIDE SEQUENCE [LARGE SCALE GENOMIC DNA]</scope>
    <source>
        <strain evidence="2 3">CGMCC 4.1532</strain>
    </source>
</reference>
<dbReference type="PANTHER" id="PTHR36503">
    <property type="entry name" value="BLR2520 PROTEIN"/>
    <property type="match status" value="1"/>
</dbReference>
<dbReference type="RefSeq" id="WP_185718864.1">
    <property type="nucleotide sequence ID" value="NZ_BAAAWI010000001.1"/>
</dbReference>
<dbReference type="InterPro" id="IPR029068">
    <property type="entry name" value="Glyas_Bleomycin-R_OHBP_Dase"/>
</dbReference>